<evidence type="ECO:0000256" key="4">
    <source>
        <dbReference type="ARBA" id="ARBA00022989"/>
    </source>
</evidence>
<evidence type="ECO:0000256" key="6">
    <source>
        <dbReference type="SAM" id="Phobius"/>
    </source>
</evidence>
<proteinExistence type="predicted"/>
<name>A0A916WJK5_9MICO</name>
<comment type="caution">
    <text evidence="8">The sequence shown here is derived from an EMBL/GenBank/DDBJ whole genome shotgun (WGS) entry which is preliminary data.</text>
</comment>
<dbReference type="GO" id="GO:0005886">
    <property type="term" value="C:plasma membrane"/>
    <property type="evidence" value="ECO:0007669"/>
    <property type="project" value="UniProtKB-SubCell"/>
</dbReference>
<evidence type="ECO:0000256" key="5">
    <source>
        <dbReference type="ARBA" id="ARBA00023136"/>
    </source>
</evidence>
<sequence>MHTLVIVATVAVGIAGWVTALASLSSGRLSIAPAARGLWIAAVLVFPVVGSVAWFAWGRPHFSPRATGSDPL</sequence>
<feature type="transmembrane region" description="Helical" evidence="6">
    <location>
        <begin position="38"/>
        <end position="57"/>
    </location>
</feature>
<evidence type="ECO:0000256" key="2">
    <source>
        <dbReference type="ARBA" id="ARBA00022475"/>
    </source>
</evidence>
<dbReference type="EMBL" id="BMGB01000001">
    <property type="protein sequence ID" value="GGB06064.1"/>
    <property type="molecule type" value="Genomic_DNA"/>
</dbReference>
<gene>
    <name evidence="8" type="ORF">GCM10010979_20970</name>
</gene>
<keyword evidence="2" id="KW-1003">Cell membrane</keyword>
<accession>A0A916WJK5</accession>
<evidence type="ECO:0000256" key="3">
    <source>
        <dbReference type="ARBA" id="ARBA00022692"/>
    </source>
</evidence>
<protein>
    <recommendedName>
        <fullName evidence="7">Cardiolipin synthase N-terminal domain-containing protein</fullName>
    </recommendedName>
</protein>
<reference evidence="8" key="2">
    <citation type="submission" date="2020-09" db="EMBL/GenBank/DDBJ databases">
        <authorList>
            <person name="Sun Q."/>
            <person name="Zhou Y."/>
        </authorList>
    </citation>
    <scope>NUCLEOTIDE SEQUENCE</scope>
    <source>
        <strain evidence="8">CGMCC 1.12813</strain>
    </source>
</reference>
<evidence type="ECO:0000313" key="9">
    <source>
        <dbReference type="Proteomes" id="UP000606922"/>
    </source>
</evidence>
<keyword evidence="3 6" id="KW-0812">Transmembrane</keyword>
<evidence type="ECO:0000313" key="8">
    <source>
        <dbReference type="EMBL" id="GGB06064.1"/>
    </source>
</evidence>
<dbReference type="AlphaFoldDB" id="A0A916WJK5"/>
<organism evidence="8 9">
    <name type="scientific">Conyzicola nivalis</name>
    <dbReference type="NCBI Taxonomy" id="1477021"/>
    <lineage>
        <taxon>Bacteria</taxon>
        <taxon>Bacillati</taxon>
        <taxon>Actinomycetota</taxon>
        <taxon>Actinomycetes</taxon>
        <taxon>Micrococcales</taxon>
        <taxon>Microbacteriaceae</taxon>
        <taxon>Conyzicola</taxon>
    </lineage>
</organism>
<evidence type="ECO:0000259" key="7">
    <source>
        <dbReference type="Pfam" id="PF13396"/>
    </source>
</evidence>
<dbReference type="Pfam" id="PF13396">
    <property type="entry name" value="PLDc_N"/>
    <property type="match status" value="1"/>
</dbReference>
<dbReference type="InterPro" id="IPR027379">
    <property type="entry name" value="CLS_N"/>
</dbReference>
<keyword evidence="9" id="KW-1185">Reference proteome</keyword>
<evidence type="ECO:0000256" key="1">
    <source>
        <dbReference type="ARBA" id="ARBA00004651"/>
    </source>
</evidence>
<keyword evidence="4 6" id="KW-1133">Transmembrane helix</keyword>
<reference evidence="8" key="1">
    <citation type="journal article" date="2014" name="Int. J. Syst. Evol. Microbiol.">
        <title>Complete genome sequence of Corynebacterium casei LMG S-19264T (=DSM 44701T), isolated from a smear-ripened cheese.</title>
        <authorList>
            <consortium name="US DOE Joint Genome Institute (JGI-PGF)"/>
            <person name="Walter F."/>
            <person name="Albersmeier A."/>
            <person name="Kalinowski J."/>
            <person name="Ruckert C."/>
        </authorList>
    </citation>
    <scope>NUCLEOTIDE SEQUENCE</scope>
    <source>
        <strain evidence="8">CGMCC 1.12813</strain>
    </source>
</reference>
<comment type="subcellular location">
    <subcellularLocation>
        <location evidence="1">Cell membrane</location>
        <topology evidence="1">Multi-pass membrane protein</topology>
    </subcellularLocation>
</comment>
<dbReference type="Proteomes" id="UP000606922">
    <property type="component" value="Unassembled WGS sequence"/>
</dbReference>
<feature type="domain" description="Cardiolipin synthase N-terminal" evidence="7">
    <location>
        <begin position="17"/>
        <end position="59"/>
    </location>
</feature>
<keyword evidence="5 6" id="KW-0472">Membrane</keyword>